<evidence type="ECO:0000256" key="10">
    <source>
        <dbReference type="SAM" id="MobiDB-lite"/>
    </source>
</evidence>
<accession>A0ABR3N144</accession>
<dbReference type="EMBL" id="JAYMGO010000007">
    <property type="protein sequence ID" value="KAL1270647.1"/>
    <property type="molecule type" value="Genomic_DNA"/>
</dbReference>
<comment type="subcellular location">
    <subcellularLocation>
        <location evidence="1">Secreted</location>
    </subcellularLocation>
</comment>
<dbReference type="PANTHER" id="PTHR10541">
    <property type="entry name" value="PARATHYROID HORMONE"/>
    <property type="match status" value="1"/>
</dbReference>
<keyword evidence="8" id="KW-0732">Signal</keyword>
<evidence type="ECO:0000256" key="2">
    <source>
        <dbReference type="ARBA" id="ARBA00006307"/>
    </source>
</evidence>
<gene>
    <name evidence="11" type="ORF">QQF64_029663</name>
</gene>
<organism evidence="11 12">
    <name type="scientific">Cirrhinus molitorella</name>
    <name type="common">mud carp</name>
    <dbReference type="NCBI Taxonomy" id="172907"/>
    <lineage>
        <taxon>Eukaryota</taxon>
        <taxon>Metazoa</taxon>
        <taxon>Chordata</taxon>
        <taxon>Craniata</taxon>
        <taxon>Vertebrata</taxon>
        <taxon>Euteleostomi</taxon>
        <taxon>Actinopterygii</taxon>
        <taxon>Neopterygii</taxon>
        <taxon>Teleostei</taxon>
        <taxon>Ostariophysi</taxon>
        <taxon>Cypriniformes</taxon>
        <taxon>Cyprinidae</taxon>
        <taxon>Labeoninae</taxon>
        <taxon>Labeonini</taxon>
        <taxon>Cirrhinus</taxon>
    </lineage>
</organism>
<evidence type="ECO:0000313" key="12">
    <source>
        <dbReference type="Proteomes" id="UP001558613"/>
    </source>
</evidence>
<dbReference type="SMART" id="SM00087">
    <property type="entry name" value="PTH"/>
    <property type="match status" value="1"/>
</dbReference>
<comment type="subunit">
    <text evidence="3">Interacts with PTH1R (via N-terminal extracellular domain).</text>
</comment>
<evidence type="ECO:0000256" key="7">
    <source>
        <dbReference type="ARBA" id="ARBA00022702"/>
    </source>
</evidence>
<protein>
    <recommendedName>
        <fullName evidence="4">Parathyroid hormone</fullName>
    </recommendedName>
</protein>
<reference evidence="11 12" key="1">
    <citation type="submission" date="2023-09" db="EMBL/GenBank/DDBJ databases">
        <authorList>
            <person name="Wang M."/>
        </authorList>
    </citation>
    <scope>NUCLEOTIDE SEQUENCE [LARGE SCALE GENOMIC DNA]</scope>
    <source>
        <strain evidence="11">GT-2023</strain>
        <tissue evidence="11">Liver</tissue>
    </source>
</reference>
<name>A0ABR3N144_9TELE</name>
<evidence type="ECO:0000256" key="9">
    <source>
        <dbReference type="ARBA" id="ARBA00093407"/>
    </source>
</evidence>
<keyword evidence="6" id="KW-0165">Cleavage on pair of basic residues</keyword>
<proteinExistence type="inferred from homology"/>
<feature type="region of interest" description="Disordered" evidence="10">
    <location>
        <begin position="15"/>
        <end position="34"/>
    </location>
</feature>
<keyword evidence="12" id="KW-1185">Reference proteome</keyword>
<dbReference type="InterPro" id="IPR001415">
    <property type="entry name" value="PTH/PTH-rel"/>
</dbReference>
<dbReference type="Proteomes" id="UP001558613">
    <property type="component" value="Unassembled WGS sequence"/>
</dbReference>
<evidence type="ECO:0000256" key="6">
    <source>
        <dbReference type="ARBA" id="ARBA00022685"/>
    </source>
</evidence>
<keyword evidence="5" id="KW-0964">Secreted</keyword>
<evidence type="ECO:0000256" key="1">
    <source>
        <dbReference type="ARBA" id="ARBA00004613"/>
    </source>
</evidence>
<keyword evidence="7" id="KW-0372">Hormone</keyword>
<evidence type="ECO:0000256" key="8">
    <source>
        <dbReference type="ARBA" id="ARBA00022729"/>
    </source>
</evidence>
<comment type="similarity">
    <text evidence="2">Belongs to the parathyroid hormone family.</text>
</comment>
<evidence type="ECO:0000256" key="3">
    <source>
        <dbReference type="ARBA" id="ARBA00011605"/>
    </source>
</evidence>
<evidence type="ECO:0000256" key="5">
    <source>
        <dbReference type="ARBA" id="ARBA00022525"/>
    </source>
</evidence>
<dbReference type="InterPro" id="IPR003625">
    <property type="entry name" value="PTH"/>
</dbReference>
<evidence type="ECO:0000313" key="11">
    <source>
        <dbReference type="EMBL" id="KAL1270647.1"/>
    </source>
</evidence>
<feature type="compositionally biased region" description="Polar residues" evidence="10">
    <location>
        <begin position="17"/>
        <end position="28"/>
    </location>
</feature>
<evidence type="ECO:0000256" key="4">
    <source>
        <dbReference type="ARBA" id="ARBA00022135"/>
    </source>
</evidence>
<comment type="function">
    <text evidence="9">Parathyroid hormone elevates calcium level by dissolving the salts in bone and preventing their renal excretion. Acts by binding to its receptor, PTH1R, activating G protein-coupled receptor signaling. Stimulates [1-14C]-2-deoxy-D-glucose (2DG) transport and glycogen synthesis in osteoblastic cells.</text>
</comment>
<comment type="caution">
    <text evidence="11">The sequence shown here is derived from an EMBL/GenBank/DDBJ whole genome shotgun (WGS) entry which is preliminary data.</text>
</comment>
<sequence>MCRHVHASLHQSMDDITINNGDSSSMTNGRGPVHIKRGRVAPMRKYDAEQHMDPLSTAATKYRSSQIKDNKTCVLYLEGLPLSKRSISEVQLMHNVREHKEMLERQDWLQLKLNNIIIPSINDSQKEQKGKTNNPSIRRLRKGEVKSRFLSAVGGDQIRFSEKADGPLQNLMVILFCLPHGRRSLIICFTNYAHDTVKSGQMC</sequence>
<dbReference type="PANTHER" id="PTHR10541:SF2">
    <property type="entry name" value="PARATHYROID HORMONE"/>
    <property type="match status" value="1"/>
</dbReference>